<dbReference type="Pfam" id="PF00356">
    <property type="entry name" value="LacI"/>
    <property type="match status" value="1"/>
</dbReference>
<dbReference type="InterPro" id="IPR028082">
    <property type="entry name" value="Peripla_BP_I"/>
</dbReference>
<evidence type="ECO:0000259" key="4">
    <source>
        <dbReference type="PROSITE" id="PS50932"/>
    </source>
</evidence>
<dbReference type="Pfam" id="PF00532">
    <property type="entry name" value="Peripla_BP_1"/>
    <property type="match status" value="1"/>
</dbReference>
<keyword evidence="2" id="KW-0238">DNA-binding</keyword>
<evidence type="ECO:0000313" key="6">
    <source>
        <dbReference type="Proteomes" id="UP000824037"/>
    </source>
</evidence>
<dbReference type="SUPFAM" id="SSF47413">
    <property type="entry name" value="lambda repressor-like DNA-binding domains"/>
    <property type="match status" value="1"/>
</dbReference>
<dbReference type="Proteomes" id="UP000824037">
    <property type="component" value="Unassembled WGS sequence"/>
</dbReference>
<keyword evidence="1" id="KW-0805">Transcription regulation</keyword>
<accession>A0A9D2EEL8</accession>
<dbReference type="AlphaFoldDB" id="A0A9D2EEL8"/>
<proteinExistence type="predicted"/>
<dbReference type="SMART" id="SM00354">
    <property type="entry name" value="HTH_LACI"/>
    <property type="match status" value="1"/>
</dbReference>
<gene>
    <name evidence="5" type="ORF">H9815_08250</name>
</gene>
<dbReference type="InterPro" id="IPR000843">
    <property type="entry name" value="HTH_LacI"/>
</dbReference>
<evidence type="ECO:0000256" key="2">
    <source>
        <dbReference type="ARBA" id="ARBA00023125"/>
    </source>
</evidence>
<evidence type="ECO:0000256" key="1">
    <source>
        <dbReference type="ARBA" id="ARBA00023015"/>
    </source>
</evidence>
<evidence type="ECO:0000256" key="3">
    <source>
        <dbReference type="ARBA" id="ARBA00023163"/>
    </source>
</evidence>
<dbReference type="CDD" id="cd01392">
    <property type="entry name" value="HTH_LacI"/>
    <property type="match status" value="1"/>
</dbReference>
<keyword evidence="3" id="KW-0804">Transcription</keyword>
<sequence>MSKVAGVSRATASLVVRGSSRISPATTARVQQAMKELGYVYDRAAAQMRGAKTMTIGVIVPEIRNPYLADLLMTIEQSLRTRGYTSLISHSAEDIEREAEILATMAERRVDGILVHPAHGYGDAPLDRYTSRFDIPIVTMMRHLEDRFSYVGPDNHLAGRLVGEHLRSIGVRSVALVGGPARSSARSDRIAGLRAGLGEDIEFDSGDATTTQTNYSDAGQEAMAHIFDQGGLPDAVVGYSDIVAMGMYVEIHRRGLQPGRDVAVTGFDDIVMSSWLTPPLTSVAMWSEQVGTAASRLILSAIDEGSANPPVTQLIEPALRLRNSTLGWRPRTTG</sequence>
<dbReference type="PROSITE" id="PS50932">
    <property type="entry name" value="HTH_LACI_2"/>
    <property type="match status" value="1"/>
</dbReference>
<protein>
    <submittedName>
        <fullName evidence="5">LacI family transcriptional regulator</fullName>
    </submittedName>
</protein>
<feature type="domain" description="HTH lacI-type" evidence="4">
    <location>
        <begin position="1"/>
        <end position="50"/>
    </location>
</feature>
<evidence type="ECO:0000313" key="5">
    <source>
        <dbReference type="EMBL" id="HIZ35756.1"/>
    </source>
</evidence>
<reference evidence="5" key="1">
    <citation type="journal article" date="2021" name="PeerJ">
        <title>Extensive microbial diversity within the chicken gut microbiome revealed by metagenomics and culture.</title>
        <authorList>
            <person name="Gilroy R."/>
            <person name="Ravi A."/>
            <person name="Getino M."/>
            <person name="Pursley I."/>
            <person name="Horton D.L."/>
            <person name="Alikhan N.F."/>
            <person name="Baker D."/>
            <person name="Gharbi K."/>
            <person name="Hall N."/>
            <person name="Watson M."/>
            <person name="Adriaenssens E.M."/>
            <person name="Foster-Nyarko E."/>
            <person name="Jarju S."/>
            <person name="Secka A."/>
            <person name="Antonio M."/>
            <person name="Oren A."/>
            <person name="Chaudhuri R.R."/>
            <person name="La Ragione R."/>
            <person name="Hildebrand F."/>
            <person name="Pallen M.J."/>
        </authorList>
    </citation>
    <scope>NUCLEOTIDE SEQUENCE</scope>
    <source>
        <strain evidence="5">ChiGjej4B4-7305</strain>
    </source>
</reference>
<dbReference type="Gene3D" id="3.40.50.2300">
    <property type="match status" value="2"/>
</dbReference>
<dbReference type="PANTHER" id="PTHR30146:SF109">
    <property type="entry name" value="HTH-TYPE TRANSCRIPTIONAL REGULATOR GALS"/>
    <property type="match status" value="1"/>
</dbReference>
<comment type="caution">
    <text evidence="5">The sequence shown here is derived from an EMBL/GenBank/DDBJ whole genome shotgun (WGS) entry which is preliminary data.</text>
</comment>
<dbReference type="GO" id="GO:0003700">
    <property type="term" value="F:DNA-binding transcription factor activity"/>
    <property type="evidence" value="ECO:0007669"/>
    <property type="project" value="TreeGrafter"/>
</dbReference>
<dbReference type="InterPro" id="IPR001761">
    <property type="entry name" value="Peripla_BP/Lac1_sug-bd_dom"/>
</dbReference>
<dbReference type="SUPFAM" id="SSF53822">
    <property type="entry name" value="Periplasmic binding protein-like I"/>
    <property type="match status" value="1"/>
</dbReference>
<dbReference type="Gene3D" id="1.10.260.40">
    <property type="entry name" value="lambda repressor-like DNA-binding domains"/>
    <property type="match status" value="1"/>
</dbReference>
<organism evidence="5 6">
    <name type="scientific">Candidatus Ruania gallistercoris</name>
    <dbReference type="NCBI Taxonomy" id="2838746"/>
    <lineage>
        <taxon>Bacteria</taxon>
        <taxon>Bacillati</taxon>
        <taxon>Actinomycetota</taxon>
        <taxon>Actinomycetes</taxon>
        <taxon>Micrococcales</taxon>
        <taxon>Ruaniaceae</taxon>
        <taxon>Ruania</taxon>
    </lineage>
</organism>
<reference evidence="5" key="2">
    <citation type="submission" date="2021-04" db="EMBL/GenBank/DDBJ databases">
        <authorList>
            <person name="Gilroy R."/>
        </authorList>
    </citation>
    <scope>NUCLEOTIDE SEQUENCE</scope>
    <source>
        <strain evidence="5">ChiGjej4B4-7305</strain>
    </source>
</reference>
<dbReference type="PANTHER" id="PTHR30146">
    <property type="entry name" value="LACI-RELATED TRANSCRIPTIONAL REPRESSOR"/>
    <property type="match status" value="1"/>
</dbReference>
<dbReference type="GO" id="GO:0000976">
    <property type="term" value="F:transcription cis-regulatory region binding"/>
    <property type="evidence" value="ECO:0007669"/>
    <property type="project" value="TreeGrafter"/>
</dbReference>
<dbReference type="EMBL" id="DXBY01000139">
    <property type="protein sequence ID" value="HIZ35756.1"/>
    <property type="molecule type" value="Genomic_DNA"/>
</dbReference>
<dbReference type="InterPro" id="IPR010982">
    <property type="entry name" value="Lambda_DNA-bd_dom_sf"/>
</dbReference>
<name>A0A9D2EEL8_9MICO</name>